<reference evidence="8 9" key="1">
    <citation type="journal article" date="2012" name="Appl. Environ. Microbiol.">
        <title>Draft genome sequence of a psychrotolerant sulfur-oxidizing bacterium, Sulfuricella denitrificans skB26, and proteomic insights into cold adaptation.</title>
        <authorList>
            <person name="Watanabe T."/>
            <person name="Kojima H."/>
            <person name="Fukui M."/>
        </authorList>
    </citation>
    <scope>NUCLEOTIDE SEQUENCE [LARGE SCALE GENOMIC DNA]</scope>
    <source>
        <strain evidence="9">skB26</strain>
    </source>
</reference>
<dbReference type="InterPro" id="IPR034718">
    <property type="entry name" value="RlpA"/>
</dbReference>
<dbReference type="CDD" id="cd22268">
    <property type="entry name" value="DPBB_RlpA-like"/>
    <property type="match status" value="1"/>
</dbReference>
<evidence type="ECO:0000256" key="1">
    <source>
        <dbReference type="ARBA" id="ARBA00022729"/>
    </source>
</evidence>
<evidence type="ECO:0000256" key="6">
    <source>
        <dbReference type="SAM" id="MobiDB-lite"/>
    </source>
</evidence>
<evidence type="ECO:0000256" key="5">
    <source>
        <dbReference type="RuleBase" id="RU003495"/>
    </source>
</evidence>
<dbReference type="InterPro" id="IPR012997">
    <property type="entry name" value="RplA"/>
</dbReference>
<dbReference type="InterPro" id="IPR036908">
    <property type="entry name" value="RlpA-like_sf"/>
</dbReference>
<dbReference type="Gene3D" id="3.30.70.1070">
    <property type="entry name" value="Sporulation related repeat"/>
    <property type="match status" value="1"/>
</dbReference>
<evidence type="ECO:0000313" key="9">
    <source>
        <dbReference type="Proteomes" id="UP000015559"/>
    </source>
</evidence>
<keyword evidence="9" id="KW-1185">Reference proteome</keyword>
<dbReference type="InterPro" id="IPR007730">
    <property type="entry name" value="SPOR-like_dom"/>
</dbReference>
<dbReference type="FunFam" id="2.40.40.10:FF:000003">
    <property type="entry name" value="Endolytic peptidoglycan transglycosylase RlpA"/>
    <property type="match status" value="1"/>
</dbReference>
<dbReference type="Gene3D" id="2.40.40.10">
    <property type="entry name" value="RlpA-like domain"/>
    <property type="match status" value="1"/>
</dbReference>
<protein>
    <recommendedName>
        <fullName evidence="4">Endolytic peptidoglycan transglycosylase RlpA</fullName>
        <ecNumber evidence="4">4.2.2.-</ecNumber>
    </recommendedName>
</protein>
<accession>S6AE18</accession>
<dbReference type="GO" id="GO:0042834">
    <property type="term" value="F:peptidoglycan binding"/>
    <property type="evidence" value="ECO:0007669"/>
    <property type="project" value="InterPro"/>
</dbReference>
<keyword evidence="2 4" id="KW-0456">Lyase</keyword>
<comment type="similarity">
    <text evidence="4 5">Belongs to the RlpA family.</text>
</comment>
<feature type="region of interest" description="Disordered" evidence="6">
    <location>
        <begin position="1"/>
        <end position="21"/>
    </location>
</feature>
<dbReference type="EMBL" id="AP013066">
    <property type="protein sequence ID" value="BAN33951.1"/>
    <property type="molecule type" value="Genomic_DNA"/>
</dbReference>
<comment type="function">
    <text evidence="4">Lytic transglycosylase with a strong preference for naked glycan strands that lack stem peptides.</text>
</comment>
<name>S6AE18_SULDS</name>
<dbReference type="STRING" id="1163617.SCD_n00102"/>
<dbReference type="GO" id="GO:0000270">
    <property type="term" value="P:peptidoglycan metabolic process"/>
    <property type="evidence" value="ECO:0007669"/>
    <property type="project" value="UniProtKB-UniRule"/>
</dbReference>
<dbReference type="eggNOG" id="COG0797">
    <property type="taxonomic scope" value="Bacteria"/>
</dbReference>
<dbReference type="PANTHER" id="PTHR34183">
    <property type="entry name" value="ENDOLYTIC PEPTIDOGLYCAN TRANSGLYCOSYLASE RLPA"/>
    <property type="match status" value="1"/>
</dbReference>
<gene>
    <name evidence="4" type="primary">rlpA</name>
    <name evidence="8" type="ORF">SCD_n00102</name>
</gene>
<sequence length="269" mass="28890">MVTKKGGGYYLDDGPGDNPPANLDAIPDAEPKVEPLHKAATRPYTVLGQTYTPDTYLKPYKETGVASWYGRRYHGQKTSIGEVYDMYGMTAAHPTLAIPSYVRVTNLQNSKSVIVRVNDRGPFHSDRLIDLSYTAAYKLGVLAGGSTRVEVETIDPANYTAAAKPAEAPITASLADKGGVVAVPEAPLQPAATTGHYVQLGAFGAQDNAESFRGRLKIELAQLADKLQIHSSDGLFRVRAGPFQTLAEASQIAAEIKNSLNIKTVLTTR</sequence>
<keyword evidence="3 4" id="KW-0961">Cell wall biogenesis/degradation</keyword>
<dbReference type="InterPro" id="IPR036680">
    <property type="entry name" value="SPOR-like_sf"/>
</dbReference>
<evidence type="ECO:0000256" key="2">
    <source>
        <dbReference type="ARBA" id="ARBA00023239"/>
    </source>
</evidence>
<dbReference type="AlphaFoldDB" id="S6AE18"/>
<dbReference type="Pfam" id="PF05036">
    <property type="entry name" value="SPOR"/>
    <property type="match status" value="1"/>
</dbReference>
<evidence type="ECO:0000259" key="7">
    <source>
        <dbReference type="PROSITE" id="PS51724"/>
    </source>
</evidence>
<dbReference type="eggNOG" id="COG3087">
    <property type="taxonomic scope" value="Bacteria"/>
</dbReference>
<proteinExistence type="inferred from homology"/>
<keyword evidence="8" id="KW-0449">Lipoprotein</keyword>
<dbReference type="EC" id="4.2.2.-" evidence="4"/>
<dbReference type="NCBIfam" id="TIGR00413">
    <property type="entry name" value="rlpA"/>
    <property type="match status" value="1"/>
</dbReference>
<dbReference type="HOGENOM" id="CLU_042923_3_2_4"/>
<dbReference type="SUPFAM" id="SSF50685">
    <property type="entry name" value="Barwin-like endoglucanases"/>
    <property type="match status" value="1"/>
</dbReference>
<dbReference type="GO" id="GO:0008932">
    <property type="term" value="F:lytic endotransglycosylase activity"/>
    <property type="evidence" value="ECO:0007669"/>
    <property type="project" value="UniProtKB-UniRule"/>
</dbReference>
<keyword evidence="1" id="KW-0732">Signal</keyword>
<dbReference type="Pfam" id="PF03330">
    <property type="entry name" value="DPBB_1"/>
    <property type="match status" value="1"/>
</dbReference>
<dbReference type="InterPro" id="IPR009009">
    <property type="entry name" value="RlpA-like_DPBB"/>
</dbReference>
<feature type="domain" description="SPOR" evidence="7">
    <location>
        <begin position="190"/>
        <end position="269"/>
    </location>
</feature>
<dbReference type="PROSITE" id="PS51724">
    <property type="entry name" value="SPOR"/>
    <property type="match status" value="1"/>
</dbReference>
<evidence type="ECO:0000256" key="4">
    <source>
        <dbReference type="HAMAP-Rule" id="MF_02071"/>
    </source>
</evidence>
<evidence type="ECO:0000256" key="3">
    <source>
        <dbReference type="ARBA" id="ARBA00023316"/>
    </source>
</evidence>
<evidence type="ECO:0000313" key="8">
    <source>
        <dbReference type="EMBL" id="BAN33951.1"/>
    </source>
</evidence>
<dbReference type="HAMAP" id="MF_02071">
    <property type="entry name" value="RlpA"/>
    <property type="match status" value="1"/>
</dbReference>
<organism evidence="8 9">
    <name type="scientific">Sulfuricella denitrificans (strain DSM 22764 / NBRC 105220 / skB26)</name>
    <dbReference type="NCBI Taxonomy" id="1163617"/>
    <lineage>
        <taxon>Bacteria</taxon>
        <taxon>Pseudomonadati</taxon>
        <taxon>Pseudomonadota</taxon>
        <taxon>Betaproteobacteria</taxon>
        <taxon>Nitrosomonadales</taxon>
        <taxon>Sulfuricellaceae</taxon>
        <taxon>Sulfuricella</taxon>
    </lineage>
</organism>
<dbReference type="KEGG" id="sdr:SCD_n00102"/>
<dbReference type="SUPFAM" id="SSF110997">
    <property type="entry name" value="Sporulation related repeat"/>
    <property type="match status" value="1"/>
</dbReference>
<dbReference type="GO" id="GO:0071555">
    <property type="term" value="P:cell wall organization"/>
    <property type="evidence" value="ECO:0007669"/>
    <property type="project" value="UniProtKB-KW"/>
</dbReference>
<dbReference type="PANTHER" id="PTHR34183:SF1">
    <property type="entry name" value="ENDOLYTIC PEPTIDOGLYCAN TRANSGLYCOSYLASE RLPA"/>
    <property type="match status" value="1"/>
</dbReference>
<dbReference type="Proteomes" id="UP000015559">
    <property type="component" value="Chromosome"/>
</dbReference>